<keyword evidence="3" id="KW-1185">Reference proteome</keyword>
<dbReference type="AlphaFoldDB" id="A0AAV7QIW6"/>
<name>A0AAV7QIW6_PLEWA</name>
<reference evidence="2" key="1">
    <citation type="journal article" date="2022" name="bioRxiv">
        <title>Sequencing and chromosome-scale assembly of the giantPleurodeles waltlgenome.</title>
        <authorList>
            <person name="Brown T."/>
            <person name="Elewa A."/>
            <person name="Iarovenko S."/>
            <person name="Subramanian E."/>
            <person name="Araus A.J."/>
            <person name="Petzold A."/>
            <person name="Susuki M."/>
            <person name="Suzuki K.-i.T."/>
            <person name="Hayashi T."/>
            <person name="Toyoda A."/>
            <person name="Oliveira C."/>
            <person name="Osipova E."/>
            <person name="Leigh N.D."/>
            <person name="Simon A."/>
            <person name="Yun M.H."/>
        </authorList>
    </citation>
    <scope>NUCLEOTIDE SEQUENCE</scope>
    <source>
        <strain evidence="2">20211129_DDA</strain>
        <tissue evidence="2">Liver</tissue>
    </source>
</reference>
<proteinExistence type="predicted"/>
<feature type="region of interest" description="Disordered" evidence="1">
    <location>
        <begin position="38"/>
        <end position="71"/>
    </location>
</feature>
<accession>A0AAV7QIW6</accession>
<protein>
    <submittedName>
        <fullName evidence="2">Uncharacterized protein</fullName>
    </submittedName>
</protein>
<gene>
    <name evidence="2" type="ORF">NDU88_006833</name>
</gene>
<dbReference type="Proteomes" id="UP001066276">
    <property type="component" value="Chromosome 6"/>
</dbReference>
<evidence type="ECO:0000313" key="3">
    <source>
        <dbReference type="Proteomes" id="UP001066276"/>
    </source>
</evidence>
<dbReference type="EMBL" id="JANPWB010000010">
    <property type="protein sequence ID" value="KAJ1140481.1"/>
    <property type="molecule type" value="Genomic_DNA"/>
</dbReference>
<organism evidence="2 3">
    <name type="scientific">Pleurodeles waltl</name>
    <name type="common">Iberian ribbed newt</name>
    <dbReference type="NCBI Taxonomy" id="8319"/>
    <lineage>
        <taxon>Eukaryota</taxon>
        <taxon>Metazoa</taxon>
        <taxon>Chordata</taxon>
        <taxon>Craniata</taxon>
        <taxon>Vertebrata</taxon>
        <taxon>Euteleostomi</taxon>
        <taxon>Amphibia</taxon>
        <taxon>Batrachia</taxon>
        <taxon>Caudata</taxon>
        <taxon>Salamandroidea</taxon>
        <taxon>Salamandridae</taxon>
        <taxon>Pleurodelinae</taxon>
        <taxon>Pleurodeles</taxon>
    </lineage>
</organism>
<evidence type="ECO:0000313" key="2">
    <source>
        <dbReference type="EMBL" id="KAJ1140481.1"/>
    </source>
</evidence>
<sequence>MYPGGTFEYGKADPEVLGKAATTRQGTNAEARRVFKPVPNDQGAEKFSPGGEEVYVPECQMGGSEQMPGGR</sequence>
<evidence type="ECO:0000256" key="1">
    <source>
        <dbReference type="SAM" id="MobiDB-lite"/>
    </source>
</evidence>
<comment type="caution">
    <text evidence="2">The sequence shown here is derived from an EMBL/GenBank/DDBJ whole genome shotgun (WGS) entry which is preliminary data.</text>
</comment>